<evidence type="ECO:0000256" key="1">
    <source>
        <dbReference type="ARBA" id="ARBA00001917"/>
    </source>
</evidence>
<evidence type="ECO:0000256" key="2">
    <source>
        <dbReference type="ARBA" id="ARBA00022630"/>
    </source>
</evidence>
<comment type="similarity">
    <text evidence="3">Belongs to the flavoredoxin family.</text>
</comment>
<dbReference type="PANTHER" id="PTHR43567:SF1">
    <property type="entry name" value="FLAVOREDOXIN"/>
    <property type="match status" value="1"/>
</dbReference>
<feature type="region of interest" description="Disordered" evidence="4">
    <location>
        <begin position="1"/>
        <end position="57"/>
    </location>
</feature>
<dbReference type="Pfam" id="PF01613">
    <property type="entry name" value="Flavin_Reduct"/>
    <property type="match status" value="1"/>
</dbReference>
<dbReference type="InterPro" id="IPR052174">
    <property type="entry name" value="Flavoredoxin"/>
</dbReference>
<dbReference type="InterPro" id="IPR002563">
    <property type="entry name" value="Flavin_Rdtase-like_dom"/>
</dbReference>
<dbReference type="Gene3D" id="2.30.110.10">
    <property type="entry name" value="Electron Transport, Fmn-binding Protein, Chain A"/>
    <property type="match status" value="1"/>
</dbReference>
<gene>
    <name evidence="6" type="ORF">VTK73DRAFT_3527</name>
</gene>
<feature type="domain" description="Flavin reductase like" evidence="5">
    <location>
        <begin position="69"/>
        <end position="238"/>
    </location>
</feature>
<dbReference type="SMART" id="SM00903">
    <property type="entry name" value="Flavin_Reduct"/>
    <property type="match status" value="1"/>
</dbReference>
<sequence length="261" mass="28738">MPRKRKHQEKEAGEDASSPTPSESHHQSDIPSSDSGSSGSKKRAKEPDLAANKSLHHGFDHYPPTKVYRLIEPGPVVMVTTGSLAEGTHNVMTMGFHMMIQHESPPLIGICLGPWDASFAALKKRRECVLVVPSVEMAEVVVDVGNCSADDDDEEGRGDGKVNKWKRFGLEAVPARRVKAPLVAGPHIIANIECVVEDTKMVSKYSMWVLRAVKAWINPGKRPGEAGGGKMFHHRGDGTFVIDGEILDLKKRMVKWQEFQD</sequence>
<evidence type="ECO:0000256" key="4">
    <source>
        <dbReference type="SAM" id="MobiDB-lite"/>
    </source>
</evidence>
<protein>
    <recommendedName>
        <fullName evidence="5">Flavin reductase like domain-containing protein</fullName>
    </recommendedName>
</protein>
<evidence type="ECO:0000256" key="3">
    <source>
        <dbReference type="ARBA" id="ARBA00038054"/>
    </source>
</evidence>
<name>A0ABR3Y0L3_9PEZI</name>
<evidence type="ECO:0000313" key="6">
    <source>
        <dbReference type="EMBL" id="KAL1881465.1"/>
    </source>
</evidence>
<dbReference type="PANTHER" id="PTHR43567">
    <property type="entry name" value="FLAVOREDOXIN-RELATED-RELATED"/>
    <property type="match status" value="1"/>
</dbReference>
<evidence type="ECO:0000313" key="7">
    <source>
        <dbReference type="Proteomes" id="UP001586593"/>
    </source>
</evidence>
<dbReference type="Proteomes" id="UP001586593">
    <property type="component" value="Unassembled WGS sequence"/>
</dbReference>
<dbReference type="InterPro" id="IPR012349">
    <property type="entry name" value="Split_barrel_FMN-bd"/>
</dbReference>
<comment type="caution">
    <text evidence="6">The sequence shown here is derived from an EMBL/GenBank/DDBJ whole genome shotgun (WGS) entry which is preliminary data.</text>
</comment>
<proteinExistence type="inferred from homology"/>
<feature type="compositionally biased region" description="Low complexity" evidence="4">
    <location>
        <begin position="29"/>
        <end position="39"/>
    </location>
</feature>
<accession>A0ABR3Y0L3</accession>
<comment type="cofactor">
    <cofactor evidence="1">
        <name>FMN</name>
        <dbReference type="ChEBI" id="CHEBI:58210"/>
    </cofactor>
</comment>
<keyword evidence="2" id="KW-0285">Flavoprotein</keyword>
<keyword evidence="7" id="KW-1185">Reference proteome</keyword>
<dbReference type="EMBL" id="JAZHXJ010000021">
    <property type="protein sequence ID" value="KAL1881465.1"/>
    <property type="molecule type" value="Genomic_DNA"/>
</dbReference>
<organism evidence="6 7">
    <name type="scientific">Phialemonium thermophilum</name>
    <dbReference type="NCBI Taxonomy" id="223376"/>
    <lineage>
        <taxon>Eukaryota</taxon>
        <taxon>Fungi</taxon>
        <taxon>Dikarya</taxon>
        <taxon>Ascomycota</taxon>
        <taxon>Pezizomycotina</taxon>
        <taxon>Sordariomycetes</taxon>
        <taxon>Sordariomycetidae</taxon>
        <taxon>Cephalothecales</taxon>
        <taxon>Cephalothecaceae</taxon>
        <taxon>Phialemonium</taxon>
    </lineage>
</organism>
<dbReference type="SUPFAM" id="SSF50475">
    <property type="entry name" value="FMN-binding split barrel"/>
    <property type="match status" value="1"/>
</dbReference>
<evidence type="ECO:0000259" key="5">
    <source>
        <dbReference type="SMART" id="SM00903"/>
    </source>
</evidence>
<reference evidence="6 7" key="1">
    <citation type="journal article" date="2024" name="Commun. Biol.">
        <title>Comparative genomic analysis of thermophilic fungi reveals convergent evolutionary adaptations and gene losses.</title>
        <authorList>
            <person name="Steindorff A.S."/>
            <person name="Aguilar-Pontes M.V."/>
            <person name="Robinson A.J."/>
            <person name="Andreopoulos B."/>
            <person name="LaButti K."/>
            <person name="Kuo A."/>
            <person name="Mondo S."/>
            <person name="Riley R."/>
            <person name="Otillar R."/>
            <person name="Haridas S."/>
            <person name="Lipzen A."/>
            <person name="Grimwood J."/>
            <person name="Schmutz J."/>
            <person name="Clum A."/>
            <person name="Reid I.D."/>
            <person name="Moisan M.C."/>
            <person name="Butler G."/>
            <person name="Nguyen T.T.M."/>
            <person name="Dewar K."/>
            <person name="Conant G."/>
            <person name="Drula E."/>
            <person name="Henrissat B."/>
            <person name="Hansel C."/>
            <person name="Singer S."/>
            <person name="Hutchinson M.I."/>
            <person name="de Vries R.P."/>
            <person name="Natvig D.O."/>
            <person name="Powell A.J."/>
            <person name="Tsang A."/>
            <person name="Grigoriev I.V."/>
        </authorList>
    </citation>
    <scope>NUCLEOTIDE SEQUENCE [LARGE SCALE GENOMIC DNA]</scope>
    <source>
        <strain evidence="6 7">ATCC 24622</strain>
    </source>
</reference>